<dbReference type="Pfam" id="PF00622">
    <property type="entry name" value="SPRY"/>
    <property type="match status" value="1"/>
</dbReference>
<evidence type="ECO:0000256" key="2">
    <source>
        <dbReference type="ARBA" id="ARBA00022771"/>
    </source>
</evidence>
<organism evidence="7 8">
    <name type="scientific">Daubentonia madagascariensis</name>
    <name type="common">Aye-aye</name>
    <name type="synonym">Sciurus madagascariensis</name>
    <dbReference type="NCBI Taxonomy" id="31869"/>
    <lineage>
        <taxon>Eukaryota</taxon>
        <taxon>Metazoa</taxon>
        <taxon>Chordata</taxon>
        <taxon>Craniata</taxon>
        <taxon>Vertebrata</taxon>
        <taxon>Euteleostomi</taxon>
        <taxon>Mammalia</taxon>
        <taxon>Eutheria</taxon>
        <taxon>Euarchontoglires</taxon>
        <taxon>Primates</taxon>
        <taxon>Strepsirrhini</taxon>
        <taxon>Chiromyiformes</taxon>
        <taxon>Daubentoniidae</taxon>
        <taxon>Daubentonia</taxon>
    </lineage>
</organism>
<evidence type="ECO:0000256" key="3">
    <source>
        <dbReference type="ARBA" id="ARBA00022833"/>
    </source>
</evidence>
<dbReference type="PROSITE" id="PS50188">
    <property type="entry name" value="B302_SPRY"/>
    <property type="match status" value="1"/>
</dbReference>
<dbReference type="SUPFAM" id="SSF57850">
    <property type="entry name" value="RING/U-box"/>
    <property type="match status" value="1"/>
</dbReference>
<keyword evidence="3" id="KW-0862">Zinc</keyword>
<dbReference type="InterPro" id="IPR001870">
    <property type="entry name" value="B30.2/SPRY"/>
</dbReference>
<dbReference type="InterPro" id="IPR017907">
    <property type="entry name" value="Znf_RING_CS"/>
</dbReference>
<dbReference type="SMART" id="SM00184">
    <property type="entry name" value="RING"/>
    <property type="match status" value="1"/>
</dbReference>
<reference evidence="7 8" key="1">
    <citation type="journal article" date="2024" name="G3 (Bethesda)">
        <title>A hybrid genome assembly of the endangered aye-aye (Daubentonia madagascariensis).</title>
        <authorList>
            <person name="Versoza C.J."/>
            <person name="Pfeifer S.P."/>
        </authorList>
    </citation>
    <scope>NUCLEOTIDE SEQUENCE [LARGE SCALE GENOMIC DNA]</scope>
    <source>
        <strain evidence="7">6821</strain>
    </source>
</reference>
<feature type="non-terminal residue" evidence="7">
    <location>
        <position position="271"/>
    </location>
</feature>
<dbReference type="InterPro" id="IPR043136">
    <property type="entry name" value="B30.2/SPRY_sf"/>
</dbReference>
<dbReference type="InterPro" id="IPR006574">
    <property type="entry name" value="PRY"/>
</dbReference>
<dbReference type="InterPro" id="IPR001841">
    <property type="entry name" value="Znf_RING"/>
</dbReference>
<dbReference type="PRINTS" id="PR01407">
    <property type="entry name" value="BUTYPHLNCDUF"/>
</dbReference>
<dbReference type="PROSITE" id="PS00518">
    <property type="entry name" value="ZF_RING_1"/>
    <property type="match status" value="1"/>
</dbReference>
<dbReference type="InterPro" id="IPR013320">
    <property type="entry name" value="ConA-like_dom_sf"/>
</dbReference>
<accession>A0ABD2F2D5</accession>
<dbReference type="Proteomes" id="UP001610411">
    <property type="component" value="Unassembled WGS sequence"/>
</dbReference>
<dbReference type="SMART" id="SM00449">
    <property type="entry name" value="SPRY"/>
    <property type="match status" value="1"/>
</dbReference>
<proteinExistence type="predicted"/>
<evidence type="ECO:0000259" key="6">
    <source>
        <dbReference type="PROSITE" id="PS50188"/>
    </source>
</evidence>
<dbReference type="GO" id="GO:0008270">
    <property type="term" value="F:zinc ion binding"/>
    <property type="evidence" value="ECO:0007669"/>
    <property type="project" value="UniProtKB-KW"/>
</dbReference>
<dbReference type="InterPro" id="IPR003877">
    <property type="entry name" value="SPRY_dom"/>
</dbReference>
<dbReference type="PANTHER" id="PTHR24103">
    <property type="entry name" value="E3 UBIQUITIN-PROTEIN LIGASE TRIM"/>
    <property type="match status" value="1"/>
</dbReference>
<comment type="caution">
    <text evidence="7">The sequence shown here is derived from an EMBL/GenBank/DDBJ whole genome shotgun (WGS) entry which is preliminary data.</text>
</comment>
<evidence type="ECO:0000313" key="7">
    <source>
        <dbReference type="EMBL" id="KAL2792443.1"/>
    </source>
</evidence>
<dbReference type="EMBL" id="JBFSEQ010000002">
    <property type="protein sequence ID" value="KAL2792443.1"/>
    <property type="molecule type" value="Genomic_DNA"/>
</dbReference>
<dbReference type="InterPro" id="IPR003879">
    <property type="entry name" value="Butyrophylin_SPRY"/>
</dbReference>
<dbReference type="Pfam" id="PF15227">
    <property type="entry name" value="zf-C3HC4_4"/>
    <property type="match status" value="1"/>
</dbReference>
<dbReference type="InterPro" id="IPR050143">
    <property type="entry name" value="TRIM/RBCC"/>
</dbReference>
<dbReference type="Gene3D" id="2.60.120.920">
    <property type="match status" value="1"/>
</dbReference>
<dbReference type="Gene3D" id="3.30.40.10">
    <property type="entry name" value="Zinc/RING finger domain, C3HC4 (zinc finger)"/>
    <property type="match status" value="1"/>
</dbReference>
<feature type="domain" description="B30.2/SPRY" evidence="6">
    <location>
        <begin position="77"/>
        <end position="271"/>
    </location>
</feature>
<dbReference type="AlphaFoldDB" id="A0ABD2F2D5"/>
<sequence length="271" mass="30672">MAKSLQAEMTCPVCLDFFSKPVSLSCAHTFCLDCVENWMSEREDLRLTCPLCRRSSEKPPLEEWQIRALTVLIKQHKPLLERSLQVSSELQRFWEDMTLDAATASSLLVVSDDLRSVQHAKTLHDMMEDPRRFSHLACVLGTPCFSSGRHYWEVEVGEVQEWSLGVCKESIDRKRKSDLSCKHGFWTISMKAGAIHANSTPESIIPASPGLQRVGIFLDVELEEIKFFDVGNDALIYIYSPLSSLEPFRPFFFLELPGEGDSGAALRICPR</sequence>
<dbReference type="InterPro" id="IPR013083">
    <property type="entry name" value="Znf_RING/FYVE/PHD"/>
</dbReference>
<dbReference type="SMART" id="SM00589">
    <property type="entry name" value="PRY"/>
    <property type="match status" value="1"/>
</dbReference>
<feature type="domain" description="RING-type" evidence="5">
    <location>
        <begin position="11"/>
        <end position="53"/>
    </location>
</feature>
<gene>
    <name evidence="7" type="ORF">WCI35_007736</name>
</gene>
<keyword evidence="1" id="KW-0479">Metal-binding</keyword>
<evidence type="ECO:0000259" key="5">
    <source>
        <dbReference type="PROSITE" id="PS50089"/>
    </source>
</evidence>
<dbReference type="SUPFAM" id="SSF49899">
    <property type="entry name" value="Concanavalin A-like lectins/glucanases"/>
    <property type="match status" value="1"/>
</dbReference>
<evidence type="ECO:0000313" key="8">
    <source>
        <dbReference type="Proteomes" id="UP001610411"/>
    </source>
</evidence>
<dbReference type="Pfam" id="PF13765">
    <property type="entry name" value="PRY"/>
    <property type="match status" value="1"/>
</dbReference>
<evidence type="ECO:0000256" key="4">
    <source>
        <dbReference type="PROSITE-ProRule" id="PRU00175"/>
    </source>
</evidence>
<dbReference type="FunFam" id="2.60.120.920:FF:000004">
    <property type="entry name" value="Butyrophilin subfamily 1 member A1"/>
    <property type="match status" value="1"/>
</dbReference>
<keyword evidence="2 4" id="KW-0863">Zinc-finger</keyword>
<evidence type="ECO:0000256" key="1">
    <source>
        <dbReference type="ARBA" id="ARBA00022723"/>
    </source>
</evidence>
<protein>
    <submittedName>
        <fullName evidence="7">Ret finger protein-like 4B</fullName>
    </submittedName>
</protein>
<keyword evidence="8" id="KW-1185">Reference proteome</keyword>
<dbReference type="PROSITE" id="PS50089">
    <property type="entry name" value="ZF_RING_2"/>
    <property type="match status" value="1"/>
</dbReference>
<name>A0ABD2F2D5_DAUMA</name>